<proteinExistence type="predicted"/>
<evidence type="ECO:0008006" key="4">
    <source>
        <dbReference type="Google" id="ProtNLM"/>
    </source>
</evidence>
<dbReference type="RefSeq" id="WP_227019070.1">
    <property type="nucleotide sequence ID" value="NZ_JAGSND010000009.1"/>
</dbReference>
<evidence type="ECO:0000313" key="2">
    <source>
        <dbReference type="EMBL" id="MBR0598944.1"/>
    </source>
</evidence>
<feature type="signal peptide" evidence="1">
    <location>
        <begin position="1"/>
        <end position="22"/>
    </location>
</feature>
<feature type="chain" id="PRO_5038875803" description="Lipoprotein" evidence="1">
    <location>
        <begin position="23"/>
        <end position="176"/>
    </location>
</feature>
<protein>
    <recommendedName>
        <fullName evidence="4">Lipoprotein</fullName>
    </recommendedName>
</protein>
<evidence type="ECO:0000313" key="3">
    <source>
        <dbReference type="Proteomes" id="UP000675664"/>
    </source>
</evidence>
<dbReference type="Proteomes" id="UP000675664">
    <property type="component" value="Unassembled WGS sequence"/>
</dbReference>
<dbReference type="EMBL" id="JAGSND010000009">
    <property type="protein sequence ID" value="MBR0598944.1"/>
    <property type="molecule type" value="Genomic_DNA"/>
</dbReference>
<keyword evidence="3" id="KW-1185">Reference proteome</keyword>
<keyword evidence="1" id="KW-0732">Signal</keyword>
<reference evidence="2" key="2">
    <citation type="submission" date="2021-04" db="EMBL/GenBank/DDBJ databases">
        <authorList>
            <person name="Liu J."/>
        </authorList>
    </citation>
    <scope>NUCLEOTIDE SEQUENCE</scope>
    <source>
        <strain evidence="2">BAD-6</strain>
    </source>
</reference>
<gene>
    <name evidence="2" type="ORF">KCX82_13715</name>
</gene>
<comment type="caution">
    <text evidence="2">The sequence shown here is derived from an EMBL/GenBank/DDBJ whole genome shotgun (WGS) entry which is preliminary data.</text>
</comment>
<accession>A0A8J8B261</accession>
<organism evidence="2 3">
    <name type="scientific">Sinanaerobacter chloroacetimidivorans</name>
    <dbReference type="NCBI Taxonomy" id="2818044"/>
    <lineage>
        <taxon>Bacteria</taxon>
        <taxon>Bacillati</taxon>
        <taxon>Bacillota</taxon>
        <taxon>Clostridia</taxon>
        <taxon>Peptostreptococcales</taxon>
        <taxon>Anaerovoracaceae</taxon>
        <taxon>Sinanaerobacter</taxon>
    </lineage>
</organism>
<reference evidence="2" key="1">
    <citation type="submission" date="2021-04" db="EMBL/GenBank/DDBJ databases">
        <title>Sinoanaerobacter chloroacetimidivorans sp. nov., an obligate anaerobic bacterium isolated from anaerobic sludge.</title>
        <authorList>
            <person name="Bao Y."/>
        </authorList>
    </citation>
    <scope>NUCLEOTIDE SEQUENCE</scope>
    <source>
        <strain evidence="2">BAD-6</strain>
    </source>
</reference>
<dbReference type="AlphaFoldDB" id="A0A8J8B261"/>
<name>A0A8J8B261_9FIRM</name>
<sequence length="176" mass="19631">MSLKVRISALLILLALPTVMFVGCKTPDSELQSKSAPEIQTEAVLSSITEEEYQKIGTGSKPEEGVSINDLKKLSVSVKIIHSKNAVKREIRIPDLTLIDRYDRVRSTSAGSFEQNNIGTDDTAESAAWIIFDSRGMSEQDIREIFKQSEIYAGYRIENRDMIENKISIGESFVSI</sequence>
<evidence type="ECO:0000256" key="1">
    <source>
        <dbReference type="SAM" id="SignalP"/>
    </source>
</evidence>
<dbReference type="PROSITE" id="PS51257">
    <property type="entry name" value="PROKAR_LIPOPROTEIN"/>
    <property type="match status" value="1"/>
</dbReference>